<feature type="signal peptide" evidence="6">
    <location>
        <begin position="1"/>
        <end position="19"/>
    </location>
</feature>
<dbReference type="Pfam" id="PF00445">
    <property type="entry name" value="Ribonuclease_T2"/>
    <property type="match status" value="1"/>
</dbReference>
<dbReference type="CDD" id="cd01061">
    <property type="entry name" value="RNase_T2_euk"/>
    <property type="match status" value="1"/>
</dbReference>
<evidence type="ECO:0000256" key="2">
    <source>
        <dbReference type="ARBA" id="ARBA00023157"/>
    </source>
</evidence>
<dbReference type="EnsemblMetazoa" id="CLYHEMT001338.1">
    <property type="protein sequence ID" value="CLYHEMP001338.1"/>
    <property type="gene ID" value="CLYHEMG001338"/>
</dbReference>
<evidence type="ECO:0000313" key="7">
    <source>
        <dbReference type="EnsemblMetazoa" id="CLYHEMP001338.1"/>
    </source>
</evidence>
<dbReference type="InterPro" id="IPR036430">
    <property type="entry name" value="RNase_T2-like_sf"/>
</dbReference>
<evidence type="ECO:0000313" key="8">
    <source>
        <dbReference type="Proteomes" id="UP000594262"/>
    </source>
</evidence>
<comment type="similarity">
    <text evidence="1 4">Belongs to the RNase T2 family.</text>
</comment>
<dbReference type="InterPro" id="IPR033130">
    <property type="entry name" value="RNase_T2_His_AS_2"/>
</dbReference>
<evidence type="ECO:0000256" key="3">
    <source>
        <dbReference type="PIRSR" id="PIRSR633697-1"/>
    </source>
</evidence>
<evidence type="ECO:0000256" key="5">
    <source>
        <dbReference type="SAM" id="MobiDB-lite"/>
    </source>
</evidence>
<organism evidence="7 8">
    <name type="scientific">Clytia hemisphaerica</name>
    <dbReference type="NCBI Taxonomy" id="252671"/>
    <lineage>
        <taxon>Eukaryota</taxon>
        <taxon>Metazoa</taxon>
        <taxon>Cnidaria</taxon>
        <taxon>Hydrozoa</taxon>
        <taxon>Hydroidolina</taxon>
        <taxon>Leptothecata</taxon>
        <taxon>Obeliida</taxon>
        <taxon>Clytiidae</taxon>
        <taxon>Clytia</taxon>
    </lineage>
</organism>
<dbReference type="Proteomes" id="UP000594262">
    <property type="component" value="Unplaced"/>
</dbReference>
<dbReference type="InterPro" id="IPR018188">
    <property type="entry name" value="RNase_T2_His_AS_1"/>
</dbReference>
<evidence type="ECO:0000256" key="1">
    <source>
        <dbReference type="ARBA" id="ARBA00007469"/>
    </source>
</evidence>
<feature type="compositionally biased region" description="Basic residues" evidence="5">
    <location>
        <begin position="25"/>
        <end position="39"/>
    </location>
</feature>
<accession>A0A7M5WIC0</accession>
<protein>
    <submittedName>
        <fullName evidence="7">Uncharacterized protein</fullName>
    </submittedName>
</protein>
<dbReference type="PANTHER" id="PTHR11240">
    <property type="entry name" value="RIBONUCLEASE T2"/>
    <property type="match status" value="1"/>
</dbReference>
<feature type="region of interest" description="Disordered" evidence="5">
    <location>
        <begin position="25"/>
        <end position="48"/>
    </location>
</feature>
<evidence type="ECO:0000256" key="6">
    <source>
        <dbReference type="SAM" id="SignalP"/>
    </source>
</evidence>
<keyword evidence="2" id="KW-1015">Disulfide bond</keyword>
<feature type="active site" evidence="3">
    <location>
        <position position="151"/>
    </location>
</feature>
<dbReference type="SUPFAM" id="SSF55895">
    <property type="entry name" value="Ribonuclease Rh-like"/>
    <property type="match status" value="1"/>
</dbReference>
<dbReference type="InterPro" id="IPR033697">
    <property type="entry name" value="Ribonuclease_T2_eukaryotic"/>
</dbReference>
<dbReference type="GO" id="GO:0033897">
    <property type="term" value="F:ribonuclease T2 activity"/>
    <property type="evidence" value="ECO:0007669"/>
    <property type="project" value="InterPro"/>
</dbReference>
<dbReference type="RefSeq" id="XP_066919922.1">
    <property type="nucleotide sequence ID" value="XM_067063821.1"/>
</dbReference>
<proteinExistence type="inferred from homology"/>
<dbReference type="GO" id="GO:0003723">
    <property type="term" value="F:RNA binding"/>
    <property type="evidence" value="ECO:0007669"/>
    <property type="project" value="InterPro"/>
</dbReference>
<dbReference type="Gene3D" id="3.90.730.10">
    <property type="entry name" value="Ribonuclease T2-like"/>
    <property type="match status" value="1"/>
</dbReference>
<dbReference type="PROSITE" id="PS00530">
    <property type="entry name" value="RNASE_T2_1"/>
    <property type="match status" value="1"/>
</dbReference>
<reference evidence="7" key="1">
    <citation type="submission" date="2021-01" db="UniProtKB">
        <authorList>
            <consortium name="EnsemblMetazoa"/>
        </authorList>
    </citation>
    <scope>IDENTIFICATION</scope>
</reference>
<keyword evidence="6" id="KW-0732">Signal</keyword>
<feature type="chain" id="PRO_5029858001" evidence="6">
    <location>
        <begin position="20"/>
        <end position="263"/>
    </location>
</feature>
<dbReference type="InterPro" id="IPR001568">
    <property type="entry name" value="RNase_T2-like"/>
</dbReference>
<dbReference type="OrthoDB" id="435754at2759"/>
<feature type="active site" evidence="3">
    <location>
        <position position="147"/>
    </location>
</feature>
<dbReference type="PROSITE" id="PS00531">
    <property type="entry name" value="RNASE_T2_2"/>
    <property type="match status" value="1"/>
</dbReference>
<keyword evidence="8" id="KW-1185">Reference proteome</keyword>
<feature type="active site" evidence="3">
    <location>
        <position position="94"/>
    </location>
</feature>
<dbReference type="GO" id="GO:0006401">
    <property type="term" value="P:RNA catabolic process"/>
    <property type="evidence" value="ECO:0007669"/>
    <property type="project" value="TreeGrafter"/>
</dbReference>
<evidence type="ECO:0000256" key="4">
    <source>
        <dbReference type="RuleBase" id="RU004328"/>
    </source>
</evidence>
<sequence length="263" mass="30464">MKICFAVLLILAVLAIVESRWRRHRRHHHSKHHHSKHGSSKQVSTGSQGGNHDMNNWDFFMLVQQWPLSSCEKENVTHEHTCVIPKYVDGWTLHGLWPSTNVEKNYPTECTNEKFDPEEVRDLKPRMLKYWPNMFVDSDKNHFWAHEYEKHGTCAESVPGFKTEHEFFNSALNLRDEHDIGNILASQEITPRDQPYEGSDLNDALNKELGKTGCVQCQKIKDIGYVISAAVVCLSKSKEVIDCPYCEHKCLDEDKVYYQPIRG</sequence>
<dbReference type="GeneID" id="136807225"/>
<name>A0A7M5WIC0_9CNID</name>
<dbReference type="PANTHER" id="PTHR11240:SF22">
    <property type="entry name" value="RIBONUCLEASE T2"/>
    <property type="match status" value="1"/>
</dbReference>
<dbReference type="GO" id="GO:0005576">
    <property type="term" value="C:extracellular region"/>
    <property type="evidence" value="ECO:0007669"/>
    <property type="project" value="TreeGrafter"/>
</dbReference>
<dbReference type="AlphaFoldDB" id="A0A7M5WIC0"/>